<dbReference type="SUPFAM" id="SSF46955">
    <property type="entry name" value="Putative DNA-binding domain"/>
    <property type="match status" value="1"/>
</dbReference>
<reference evidence="4" key="1">
    <citation type="submission" date="2015-07" db="EMBL/GenBank/DDBJ databases">
        <title>Nocardia seriolae U-1 whole genome shotgun sequence.</title>
        <authorList>
            <person name="Imajoh M."/>
            <person name="Fukumoto Y."/>
            <person name="Sukeda M."/>
            <person name="Yamane J."/>
            <person name="Yamasaki K."/>
            <person name="Shimizu M."/>
            <person name="Ohnishi K."/>
            <person name="Oshima S."/>
        </authorList>
    </citation>
    <scope>NUCLEOTIDE SEQUENCE [LARGE SCALE GENOMIC DNA]</scope>
    <source>
        <strain evidence="4">U-1</strain>
    </source>
</reference>
<dbReference type="InterPro" id="IPR009061">
    <property type="entry name" value="DNA-bd_dom_put_sf"/>
</dbReference>
<evidence type="ECO:0000259" key="1">
    <source>
        <dbReference type="Pfam" id="PF12728"/>
    </source>
</evidence>
<dbReference type="EMBL" id="BBYQ01000189">
    <property type="protein sequence ID" value="GAP32893.1"/>
    <property type="molecule type" value="Genomic_DNA"/>
</dbReference>
<dbReference type="Proteomes" id="UP000180166">
    <property type="component" value="Chromosome"/>
</dbReference>
<dbReference type="AlphaFoldDB" id="A0A0B8NGS1"/>
<feature type="domain" description="Helix-turn-helix" evidence="1">
    <location>
        <begin position="7"/>
        <end position="54"/>
    </location>
</feature>
<organism evidence="3 4">
    <name type="scientific">Nocardia seriolae</name>
    <dbReference type="NCBI Taxonomy" id="37332"/>
    <lineage>
        <taxon>Bacteria</taxon>
        <taxon>Bacillati</taxon>
        <taxon>Actinomycetota</taxon>
        <taxon>Actinomycetes</taxon>
        <taxon>Mycobacteriales</taxon>
        <taxon>Nocardiaceae</taxon>
        <taxon>Nocardia</taxon>
    </lineage>
</organism>
<evidence type="ECO:0000313" key="4">
    <source>
        <dbReference type="Proteomes" id="UP000037179"/>
    </source>
</evidence>
<gene>
    <name evidence="2" type="ORF">NS506_07026</name>
    <name evidence="3" type="ORF">NSK11_contig00189-0008</name>
</gene>
<keyword evidence="4" id="KW-1185">Reference proteome</keyword>
<dbReference type="Proteomes" id="UP000037179">
    <property type="component" value="Unassembled WGS sequence"/>
</dbReference>
<evidence type="ECO:0000313" key="5">
    <source>
        <dbReference type="Proteomes" id="UP000180166"/>
    </source>
</evidence>
<dbReference type="KEGG" id="nsr:NS506_07026"/>
<reference evidence="2 5" key="3">
    <citation type="submission" date="2016-10" db="EMBL/GenBank/DDBJ databases">
        <title>Genome sequence of Nocardia seriolae strain EM150506, isolated from Anguila japonica.</title>
        <authorList>
            <person name="Han H.-J."/>
        </authorList>
    </citation>
    <scope>NUCLEOTIDE SEQUENCE [LARGE SCALE GENOMIC DNA]</scope>
    <source>
        <strain evidence="2 5">EM150506</strain>
    </source>
</reference>
<dbReference type="InterPro" id="IPR041657">
    <property type="entry name" value="HTH_17"/>
</dbReference>
<dbReference type="EMBL" id="CP017839">
    <property type="protein sequence ID" value="APB01053.1"/>
    <property type="molecule type" value="Genomic_DNA"/>
</dbReference>
<dbReference type="GeneID" id="93369920"/>
<name>A0A0B8NGS1_9NOCA</name>
<evidence type="ECO:0000313" key="3">
    <source>
        <dbReference type="EMBL" id="GAP32893.1"/>
    </source>
</evidence>
<dbReference type="RefSeq" id="WP_033091297.1">
    <property type="nucleotide sequence ID" value="NZ_AP017900.1"/>
</dbReference>
<proteinExistence type="predicted"/>
<dbReference type="OrthoDB" id="194758at2"/>
<accession>A0A0B8NGS1</accession>
<protein>
    <recommendedName>
        <fullName evidence="1">Helix-turn-helix domain-containing protein</fullName>
    </recommendedName>
</protein>
<dbReference type="Pfam" id="PF12728">
    <property type="entry name" value="HTH_17"/>
    <property type="match status" value="1"/>
</dbReference>
<evidence type="ECO:0000313" key="2">
    <source>
        <dbReference type="EMBL" id="APB01053.1"/>
    </source>
</evidence>
<sequence length="61" mass="6938">MSTTETYLTRAQVAHRLKLAPKTLANWASIGKGPKCIRIVGGRVRYPSEDYFAWERTQTDP</sequence>
<reference evidence="3 4" key="2">
    <citation type="journal article" date="2016" name="Genome Announc.">
        <title>Draft Genome Sequence of Erythromycin- and Oxytetracycline-Sensitive Nocardia seriolae Strain U-1 (NBRC 110359).</title>
        <authorList>
            <person name="Imajoh M."/>
            <person name="Sukeda M."/>
            <person name="Shimizu M."/>
            <person name="Yamane J."/>
            <person name="Ohnishi K."/>
            <person name="Oshima S."/>
        </authorList>
    </citation>
    <scope>NUCLEOTIDE SEQUENCE [LARGE SCALE GENOMIC DNA]</scope>
    <source>
        <strain evidence="3 4">U-1</strain>
    </source>
</reference>